<evidence type="ECO:0000259" key="14">
    <source>
        <dbReference type="PROSITE" id="PS51384"/>
    </source>
</evidence>
<feature type="binding site" evidence="11">
    <location>
        <position position="191"/>
    </location>
    <ligand>
        <name>FAD</name>
        <dbReference type="ChEBI" id="CHEBI:57692"/>
    </ligand>
</feature>
<dbReference type="InterPro" id="IPR001834">
    <property type="entry name" value="CBR-like"/>
</dbReference>
<dbReference type="SUPFAM" id="SSF63380">
    <property type="entry name" value="Riboflavin synthase domain-like"/>
    <property type="match status" value="1"/>
</dbReference>
<evidence type="ECO:0000313" key="16">
    <source>
        <dbReference type="Proteomes" id="UP000002866"/>
    </source>
</evidence>
<dbReference type="PRINTS" id="PR00371">
    <property type="entry name" value="FPNCR"/>
</dbReference>
<protein>
    <recommendedName>
        <fullName evidence="12">NADH-cytochrome b5 reductase</fullName>
        <ecNumber evidence="12">1.6.2.2</ecNumber>
    </recommendedName>
</protein>
<keyword evidence="4 11" id="KW-0285">Flavoprotein</keyword>
<dbReference type="Pfam" id="PF00970">
    <property type="entry name" value="FAD_binding_6"/>
    <property type="match status" value="1"/>
</dbReference>
<dbReference type="InterPro" id="IPR001709">
    <property type="entry name" value="Flavoprot_Pyr_Nucl_cyt_Rdtase"/>
</dbReference>
<dbReference type="PROSITE" id="PS51384">
    <property type="entry name" value="FAD_FR"/>
    <property type="match status" value="1"/>
</dbReference>
<dbReference type="GO" id="GO:0006696">
    <property type="term" value="P:ergosterol biosynthetic process"/>
    <property type="evidence" value="ECO:0007669"/>
    <property type="project" value="TreeGrafter"/>
</dbReference>
<dbReference type="InParanoid" id="I2GYD7"/>
<evidence type="ECO:0000256" key="8">
    <source>
        <dbReference type="ARBA" id="ARBA00023002"/>
    </source>
</evidence>
<dbReference type="InterPro" id="IPR017938">
    <property type="entry name" value="Riboflavin_synthase-like_b-brl"/>
</dbReference>
<feature type="transmembrane region" description="Helical" evidence="13">
    <location>
        <begin position="44"/>
        <end position="62"/>
    </location>
</feature>
<comment type="catalytic activity">
    <reaction evidence="12">
        <text>2 Fe(III)-[cytochrome b5] + NADH = 2 Fe(II)-[cytochrome b5] + NAD(+) + H(+)</text>
        <dbReference type="Rhea" id="RHEA:46680"/>
        <dbReference type="Rhea" id="RHEA-COMP:10438"/>
        <dbReference type="Rhea" id="RHEA-COMP:10439"/>
        <dbReference type="ChEBI" id="CHEBI:15378"/>
        <dbReference type="ChEBI" id="CHEBI:29033"/>
        <dbReference type="ChEBI" id="CHEBI:29034"/>
        <dbReference type="ChEBI" id="CHEBI:57540"/>
        <dbReference type="ChEBI" id="CHEBI:57945"/>
        <dbReference type="EC" id="1.6.2.2"/>
    </reaction>
</comment>
<evidence type="ECO:0000256" key="13">
    <source>
        <dbReference type="SAM" id="Phobius"/>
    </source>
</evidence>
<dbReference type="OMA" id="CLDPENW"/>
<feature type="binding site" evidence="11">
    <location>
        <position position="123"/>
    </location>
    <ligand>
        <name>FAD</name>
        <dbReference type="ChEBI" id="CHEBI:57692"/>
    </ligand>
</feature>
<evidence type="ECO:0000256" key="12">
    <source>
        <dbReference type="RuleBase" id="RU361226"/>
    </source>
</evidence>
<dbReference type="AlphaFoldDB" id="I2GYD7"/>
<keyword evidence="7 13" id="KW-1133">Transmembrane helix</keyword>
<evidence type="ECO:0000256" key="11">
    <source>
        <dbReference type="PIRSR" id="PIRSR601834-1"/>
    </source>
</evidence>
<name>I2GYD7_HENB6</name>
<evidence type="ECO:0000256" key="7">
    <source>
        <dbReference type="ARBA" id="ARBA00022989"/>
    </source>
</evidence>
<dbReference type="Proteomes" id="UP000002866">
    <property type="component" value="Chromosome 2"/>
</dbReference>
<evidence type="ECO:0000256" key="1">
    <source>
        <dbReference type="ARBA" id="ARBA00001974"/>
    </source>
</evidence>
<dbReference type="OrthoDB" id="432685at2759"/>
<proteinExistence type="inferred from homology"/>
<evidence type="ECO:0000256" key="3">
    <source>
        <dbReference type="ARBA" id="ARBA00006105"/>
    </source>
</evidence>
<keyword evidence="9 12" id="KW-0520">NAD</keyword>
<evidence type="ECO:0000256" key="6">
    <source>
        <dbReference type="ARBA" id="ARBA00022827"/>
    </source>
</evidence>
<comment type="subcellular location">
    <subcellularLocation>
        <location evidence="2">Membrane</location>
    </subcellularLocation>
</comment>
<dbReference type="PANTHER" id="PTHR19370">
    <property type="entry name" value="NADH-CYTOCHROME B5 REDUCTASE"/>
    <property type="match status" value="1"/>
</dbReference>
<keyword evidence="6 11" id="KW-0274">FAD</keyword>
<dbReference type="eggNOG" id="KOG0534">
    <property type="taxonomic scope" value="Eukaryota"/>
</dbReference>
<dbReference type="GO" id="GO:0090524">
    <property type="term" value="F:cytochrome-b5 reductase activity, acting on NADH"/>
    <property type="evidence" value="ECO:0007669"/>
    <property type="project" value="UniProtKB-EC"/>
</dbReference>
<evidence type="ECO:0000313" key="15">
    <source>
        <dbReference type="EMBL" id="CCH59139.1"/>
    </source>
</evidence>
<dbReference type="Pfam" id="PF00175">
    <property type="entry name" value="NAD_binding_1"/>
    <property type="match status" value="1"/>
</dbReference>
<feature type="binding site" evidence="11">
    <location>
        <position position="149"/>
    </location>
    <ligand>
        <name>FAD</name>
        <dbReference type="ChEBI" id="CHEBI:57692"/>
    </ligand>
</feature>
<dbReference type="InterPro" id="IPR001433">
    <property type="entry name" value="OxRdtase_FAD/NAD-bd"/>
</dbReference>
<dbReference type="GeneID" id="14494287"/>
<dbReference type="Gene3D" id="2.40.30.10">
    <property type="entry name" value="Translation factors"/>
    <property type="match status" value="1"/>
</dbReference>
<evidence type="ECO:0000256" key="2">
    <source>
        <dbReference type="ARBA" id="ARBA00004370"/>
    </source>
</evidence>
<dbReference type="RefSeq" id="XP_004178658.1">
    <property type="nucleotide sequence ID" value="XM_004178610.1"/>
</dbReference>
<comment type="cofactor">
    <cofactor evidence="1 11 12">
        <name>FAD</name>
        <dbReference type="ChEBI" id="CHEBI:57692"/>
    </cofactor>
</comment>
<dbReference type="InterPro" id="IPR008333">
    <property type="entry name" value="Cbr1-like_FAD-bd_dom"/>
</dbReference>
<dbReference type="InterPro" id="IPR039261">
    <property type="entry name" value="FNR_nucleotide-bd"/>
</dbReference>
<keyword evidence="8 12" id="KW-0560">Oxidoreductase</keyword>
<feature type="domain" description="FAD-binding FR-type" evidence="14">
    <location>
        <begin position="71"/>
        <end position="174"/>
    </location>
</feature>
<feature type="binding site" evidence="11">
    <location>
        <position position="125"/>
    </location>
    <ligand>
        <name>FAD</name>
        <dbReference type="ChEBI" id="CHEBI:57692"/>
    </ligand>
</feature>
<reference evidence="15 16" key="1">
    <citation type="journal article" date="2011" name="Proc. Natl. Acad. Sci. U.S.A.">
        <title>Evolutionary erosion of yeast sex chromosomes by mating-type switching accidents.</title>
        <authorList>
            <person name="Gordon J.L."/>
            <person name="Armisen D."/>
            <person name="Proux-Wera E."/>
            <person name="Oheigeartaigh S.S."/>
            <person name="Byrne K.P."/>
            <person name="Wolfe K.H."/>
        </authorList>
    </citation>
    <scope>NUCLEOTIDE SEQUENCE [LARGE SCALE GENOMIC DNA]</scope>
    <source>
        <strain evidence="16">ATCC 34711 / CBS 6284 / DSM 70876 / NBRC 10599 / NRRL Y-10934 / UCD 77-7</strain>
    </source>
</reference>
<dbReference type="SUPFAM" id="SSF52343">
    <property type="entry name" value="Ferredoxin reductase-like, C-terminal NADP-linked domain"/>
    <property type="match status" value="1"/>
</dbReference>
<dbReference type="InterPro" id="IPR017927">
    <property type="entry name" value="FAD-bd_FR_type"/>
</dbReference>
<comment type="similarity">
    <text evidence="3 12">Belongs to the flavoprotein pyridine nucleotide cytochrome reductase family.</text>
</comment>
<dbReference type="KEGG" id="tbl:TBLA_0B02970"/>
<accession>I2GYD7</accession>
<keyword evidence="5 13" id="KW-0812">Transmembrane</keyword>
<dbReference type="PRINTS" id="PR00406">
    <property type="entry name" value="CYTB5RDTASE"/>
</dbReference>
<feature type="binding site" evidence="11">
    <location>
        <position position="140"/>
    </location>
    <ligand>
        <name>FAD</name>
        <dbReference type="ChEBI" id="CHEBI:57692"/>
    </ligand>
</feature>
<dbReference type="GO" id="GO:0016020">
    <property type="term" value="C:membrane"/>
    <property type="evidence" value="ECO:0007669"/>
    <property type="project" value="UniProtKB-SubCell"/>
</dbReference>
<evidence type="ECO:0000256" key="9">
    <source>
        <dbReference type="ARBA" id="ARBA00023027"/>
    </source>
</evidence>
<dbReference type="EC" id="1.6.2.2" evidence="12"/>
<keyword evidence="10 13" id="KW-0472">Membrane</keyword>
<dbReference type="FunFam" id="3.40.50.80:FF:000009">
    <property type="entry name" value="NADH-cytochrome b5 reductase"/>
    <property type="match status" value="1"/>
</dbReference>
<dbReference type="Gene3D" id="3.40.50.80">
    <property type="entry name" value="Nucleotide-binding domain of ferredoxin-NADP reductase (FNR) module"/>
    <property type="match status" value="1"/>
</dbReference>
<feature type="binding site" evidence="11">
    <location>
        <position position="142"/>
    </location>
    <ligand>
        <name>FAD</name>
        <dbReference type="ChEBI" id="CHEBI:57692"/>
    </ligand>
</feature>
<organism evidence="15 16">
    <name type="scientific">Henningerozyma blattae (strain ATCC 34711 / CBS 6284 / DSM 70876 / NBRC 10599 / NRRL Y-10934 / UCD 77-7)</name>
    <name type="common">Yeast</name>
    <name type="synonym">Tetrapisispora blattae</name>
    <dbReference type="NCBI Taxonomy" id="1071380"/>
    <lineage>
        <taxon>Eukaryota</taxon>
        <taxon>Fungi</taxon>
        <taxon>Dikarya</taxon>
        <taxon>Ascomycota</taxon>
        <taxon>Saccharomycotina</taxon>
        <taxon>Saccharomycetes</taxon>
        <taxon>Saccharomycetales</taxon>
        <taxon>Saccharomycetaceae</taxon>
        <taxon>Henningerozyma</taxon>
    </lineage>
</organism>
<dbReference type="PANTHER" id="PTHR19370:SF143">
    <property type="entry name" value="PLASMA MEMBRANE-ASSOCIATED COENZYME Q6 REDUCTASE PGA3"/>
    <property type="match status" value="1"/>
</dbReference>
<evidence type="ECO:0000256" key="5">
    <source>
        <dbReference type="ARBA" id="ARBA00022692"/>
    </source>
</evidence>
<evidence type="ECO:0000256" key="10">
    <source>
        <dbReference type="ARBA" id="ARBA00023136"/>
    </source>
</evidence>
<dbReference type="CDD" id="cd06183">
    <property type="entry name" value="cyt_b5_reduct_like"/>
    <property type="match status" value="1"/>
</dbReference>
<keyword evidence="16" id="KW-1185">Reference proteome</keyword>
<feature type="transmembrane region" description="Helical" evidence="13">
    <location>
        <begin position="20"/>
        <end position="37"/>
    </location>
</feature>
<gene>
    <name evidence="15" type="primary">TBLA0B02970</name>
    <name evidence="15" type="ORF">TBLA_0B02970</name>
</gene>
<dbReference type="FunCoup" id="I2GYD7">
    <property type="interactions" value="113"/>
</dbReference>
<evidence type="ECO:0000256" key="4">
    <source>
        <dbReference type="ARBA" id="ARBA00022630"/>
    </source>
</evidence>
<dbReference type="EMBL" id="HE806317">
    <property type="protein sequence ID" value="CCH59139.1"/>
    <property type="molecule type" value="Genomic_DNA"/>
</dbReference>
<feature type="binding site" evidence="11">
    <location>
        <position position="150"/>
    </location>
    <ligand>
        <name>FAD</name>
        <dbReference type="ChEBI" id="CHEBI:57692"/>
    </ligand>
</feature>
<sequence length="313" mass="35751">MPHRKAEKPHNILDEPLHGFYIPTALFLVGITITTYMSQEYRILYCLPVFFGIVLVRIVSALTRLKSITVNGWHELELMEQTLISKNSAIYRFRMKSNVDFLDFAPGQHLAVRVKIEGKEYVRTYTPISPRHERGFFDIIVKSYPDGTVSKYFAGLVPGQTVEFQGPVGKLNYVPNSSKEIGFIAGGSGITPLLQLVNEIVTVPEDFTKIKVIYLNETENDILLREELNEMSDKYPNFQIAYVLHKPHQDWPGYTGYITKELMEKHLPAADDDNRLFMCGPKGMNDMALNFASELGWKVRSQPSHPDDQVFVF</sequence>
<dbReference type="STRING" id="1071380.I2GYD7"/>
<dbReference type="HOGENOM" id="CLU_003827_9_0_1"/>